<gene>
    <name evidence="1" type="ORF">GCM10011531_12360</name>
</gene>
<dbReference type="Proteomes" id="UP000598120">
    <property type="component" value="Unassembled WGS sequence"/>
</dbReference>
<dbReference type="RefSeq" id="WP_188605436.1">
    <property type="nucleotide sequence ID" value="NZ_BMIC01000001.1"/>
</dbReference>
<dbReference type="AlphaFoldDB" id="A0A8J2TN61"/>
<proteinExistence type="predicted"/>
<evidence type="ECO:0000313" key="1">
    <source>
        <dbReference type="EMBL" id="GFZ83138.1"/>
    </source>
</evidence>
<reference evidence="1 2" key="1">
    <citation type="journal article" date="2014" name="Int. J. Syst. Evol. Microbiol.">
        <title>Complete genome sequence of Corynebacterium casei LMG S-19264T (=DSM 44701T), isolated from a smear-ripened cheese.</title>
        <authorList>
            <consortium name="US DOE Joint Genome Institute (JGI-PGF)"/>
            <person name="Walter F."/>
            <person name="Albersmeier A."/>
            <person name="Kalinowski J."/>
            <person name="Ruckert C."/>
        </authorList>
    </citation>
    <scope>NUCLEOTIDE SEQUENCE [LARGE SCALE GENOMIC DNA]</scope>
    <source>
        <strain evidence="1 2">CGMCC 1.15295</strain>
    </source>
</reference>
<accession>A0A8J2TN61</accession>
<protein>
    <submittedName>
        <fullName evidence="1">Uncharacterized protein</fullName>
    </submittedName>
</protein>
<name>A0A8J2TN61_9FLAO</name>
<dbReference type="PROSITE" id="PS51257">
    <property type="entry name" value="PROKAR_LIPOPROTEIN"/>
    <property type="match status" value="1"/>
</dbReference>
<keyword evidence="2" id="KW-1185">Reference proteome</keyword>
<evidence type="ECO:0000313" key="2">
    <source>
        <dbReference type="Proteomes" id="UP000598120"/>
    </source>
</evidence>
<comment type="caution">
    <text evidence="1">The sequence shown here is derived from an EMBL/GenBank/DDBJ whole genome shotgun (WGS) entry which is preliminary data.</text>
</comment>
<dbReference type="EMBL" id="BMIC01000001">
    <property type="protein sequence ID" value="GFZ83138.1"/>
    <property type="molecule type" value="Genomic_DNA"/>
</dbReference>
<organism evidence="1 2">
    <name type="scientific">Aquaticitalea lipolytica</name>
    <dbReference type="NCBI Taxonomy" id="1247562"/>
    <lineage>
        <taxon>Bacteria</taxon>
        <taxon>Pseudomonadati</taxon>
        <taxon>Bacteroidota</taxon>
        <taxon>Flavobacteriia</taxon>
        <taxon>Flavobacteriales</taxon>
        <taxon>Flavobacteriaceae</taxon>
        <taxon>Aquaticitalea</taxon>
    </lineage>
</organism>
<sequence>MKNLFPLFILFIIIYSCENKEKYQGRWTNSMLKYSGYNEARNLVIENDSIKICYPYFEYWHKYPLSIKNNNLNFNGLTLKSIIDRDTLTLNDSIYFIRDKADTLYGAKILLSIDLPKTSHLLNPSKQDNNATIYINYGKRLDNGEFSLQLNDSYADFNDIPSFLAIGHRSGHLPLPVSLLFIDKSAKLNDIEKLFFEHQKINFLQIELVIDINLNYSDSLGFHYEYVTLNKKLPPFQINKDYVDLVFDYSTPPLPPFSPWFENDNSKLNYILLIENQFYYKNQIIEKEELFSIVKSFIEENQIILSLYDLNSNYGSFIEMNATINSVYMKVREEKSQLKYGKSYVKLTKSESDSIKNATPMKHIWSYSIPHYNSVIKKDKTFFGLKVKLIDSLLAD</sequence>